<evidence type="ECO:0000313" key="2">
    <source>
        <dbReference type="Proteomes" id="UP000759537"/>
    </source>
</evidence>
<name>A0A9P5MPT8_9AGAM</name>
<dbReference type="OrthoDB" id="2798764at2759"/>
<dbReference type="Proteomes" id="UP000759537">
    <property type="component" value="Unassembled WGS sequence"/>
</dbReference>
<dbReference type="AlphaFoldDB" id="A0A9P5MPT8"/>
<protein>
    <submittedName>
        <fullName evidence="1">Uncharacterized protein</fullName>
    </submittedName>
</protein>
<proteinExistence type="predicted"/>
<keyword evidence="2" id="KW-1185">Reference proteome</keyword>
<reference evidence="1" key="2">
    <citation type="journal article" date="2020" name="Nat. Commun.">
        <title>Large-scale genome sequencing of mycorrhizal fungi provides insights into the early evolution of symbiotic traits.</title>
        <authorList>
            <person name="Miyauchi S."/>
            <person name="Kiss E."/>
            <person name="Kuo A."/>
            <person name="Drula E."/>
            <person name="Kohler A."/>
            <person name="Sanchez-Garcia M."/>
            <person name="Morin E."/>
            <person name="Andreopoulos B."/>
            <person name="Barry K.W."/>
            <person name="Bonito G."/>
            <person name="Buee M."/>
            <person name="Carver A."/>
            <person name="Chen C."/>
            <person name="Cichocki N."/>
            <person name="Clum A."/>
            <person name="Culley D."/>
            <person name="Crous P.W."/>
            <person name="Fauchery L."/>
            <person name="Girlanda M."/>
            <person name="Hayes R.D."/>
            <person name="Keri Z."/>
            <person name="LaButti K."/>
            <person name="Lipzen A."/>
            <person name="Lombard V."/>
            <person name="Magnuson J."/>
            <person name="Maillard F."/>
            <person name="Murat C."/>
            <person name="Nolan M."/>
            <person name="Ohm R.A."/>
            <person name="Pangilinan J."/>
            <person name="Pereira M.F."/>
            <person name="Perotto S."/>
            <person name="Peter M."/>
            <person name="Pfister S."/>
            <person name="Riley R."/>
            <person name="Sitrit Y."/>
            <person name="Stielow J.B."/>
            <person name="Szollosi G."/>
            <person name="Zifcakova L."/>
            <person name="Stursova M."/>
            <person name="Spatafora J.W."/>
            <person name="Tedersoo L."/>
            <person name="Vaario L.M."/>
            <person name="Yamada A."/>
            <person name="Yan M."/>
            <person name="Wang P."/>
            <person name="Xu J."/>
            <person name="Bruns T."/>
            <person name="Baldrian P."/>
            <person name="Vilgalys R."/>
            <person name="Dunand C."/>
            <person name="Henrissat B."/>
            <person name="Grigoriev I.V."/>
            <person name="Hibbett D."/>
            <person name="Nagy L.G."/>
            <person name="Martin F.M."/>
        </authorList>
    </citation>
    <scope>NUCLEOTIDE SEQUENCE</scope>
    <source>
        <strain evidence="1">Prilba</strain>
    </source>
</reference>
<reference evidence="1" key="1">
    <citation type="submission" date="2019-10" db="EMBL/GenBank/DDBJ databases">
        <authorList>
            <consortium name="DOE Joint Genome Institute"/>
            <person name="Kuo A."/>
            <person name="Miyauchi S."/>
            <person name="Kiss E."/>
            <person name="Drula E."/>
            <person name="Kohler A."/>
            <person name="Sanchez-Garcia M."/>
            <person name="Andreopoulos B."/>
            <person name="Barry K.W."/>
            <person name="Bonito G."/>
            <person name="Buee M."/>
            <person name="Carver A."/>
            <person name="Chen C."/>
            <person name="Cichocki N."/>
            <person name="Clum A."/>
            <person name="Culley D."/>
            <person name="Crous P.W."/>
            <person name="Fauchery L."/>
            <person name="Girlanda M."/>
            <person name="Hayes R."/>
            <person name="Keri Z."/>
            <person name="LaButti K."/>
            <person name="Lipzen A."/>
            <person name="Lombard V."/>
            <person name="Magnuson J."/>
            <person name="Maillard F."/>
            <person name="Morin E."/>
            <person name="Murat C."/>
            <person name="Nolan M."/>
            <person name="Ohm R."/>
            <person name="Pangilinan J."/>
            <person name="Pereira M."/>
            <person name="Perotto S."/>
            <person name="Peter M."/>
            <person name="Riley R."/>
            <person name="Sitrit Y."/>
            <person name="Stielow B."/>
            <person name="Szollosi G."/>
            <person name="Zifcakova L."/>
            <person name="Stursova M."/>
            <person name="Spatafora J.W."/>
            <person name="Tedersoo L."/>
            <person name="Vaario L.-M."/>
            <person name="Yamada A."/>
            <person name="Yan M."/>
            <person name="Wang P."/>
            <person name="Xu J."/>
            <person name="Bruns T."/>
            <person name="Baldrian P."/>
            <person name="Vilgalys R."/>
            <person name="Henrissat B."/>
            <person name="Grigoriev I.V."/>
            <person name="Hibbett D."/>
            <person name="Nagy L.G."/>
            <person name="Martin F.M."/>
        </authorList>
    </citation>
    <scope>NUCLEOTIDE SEQUENCE</scope>
    <source>
        <strain evidence="1">Prilba</strain>
    </source>
</reference>
<evidence type="ECO:0000313" key="1">
    <source>
        <dbReference type="EMBL" id="KAF8465858.1"/>
    </source>
</evidence>
<sequence length="106" mass="11363">MPLAPQRCAIHLNFIHNNHTPLVTVASMSTAANIEYPPAAHTTYHHDESAETPVVTSVQPRAGATMTVGPKNDRTRTGKAERLRGGCVPCPDGSVCWIIPIPCCCC</sequence>
<comment type="caution">
    <text evidence="1">The sequence shown here is derived from an EMBL/GenBank/DDBJ whole genome shotgun (WGS) entry which is preliminary data.</text>
</comment>
<organism evidence="1 2">
    <name type="scientific">Russula ochroleuca</name>
    <dbReference type="NCBI Taxonomy" id="152965"/>
    <lineage>
        <taxon>Eukaryota</taxon>
        <taxon>Fungi</taxon>
        <taxon>Dikarya</taxon>
        <taxon>Basidiomycota</taxon>
        <taxon>Agaricomycotina</taxon>
        <taxon>Agaricomycetes</taxon>
        <taxon>Russulales</taxon>
        <taxon>Russulaceae</taxon>
        <taxon>Russula</taxon>
    </lineage>
</organism>
<gene>
    <name evidence="1" type="ORF">DFH94DRAFT_782295</name>
</gene>
<accession>A0A9P5MPT8</accession>
<dbReference type="EMBL" id="WHVB01000044">
    <property type="protein sequence ID" value="KAF8465858.1"/>
    <property type="molecule type" value="Genomic_DNA"/>
</dbReference>